<dbReference type="RefSeq" id="WP_213169925.1">
    <property type="nucleotide sequence ID" value="NZ_CP070496.1"/>
</dbReference>
<proteinExistence type="predicted"/>
<name>A0A895XGD6_9ACTN</name>
<evidence type="ECO:0000313" key="2">
    <source>
        <dbReference type="Proteomes" id="UP000662939"/>
    </source>
</evidence>
<sequence>MTTSRPARLQSSVGELAAGYGLSLLDLDGVIYLLDQAIPGAEETVRRLREINNQPVFVTNNASRRSHEVANALTGMGIGARADEVQTSAQTAARLIAERFAESDPAVLVTGSEALKAEIQDLGLRTTTEARQAEVVVQGYAADLGWRDLASAAVAVRRGAYWVATNTDATLPSPDGPLPGNGSLLKAVEMAVGHGPHLIAGKPEPVIYQQAMNRRPEAAAIAVGDRWDTDIAGANAAGIDSLLVFTGVLNEQQALRLPPEGRPTHLGESVADLFTAHPELKWVDQWLVRCGGWEASIGAGRELVLTGGGTQLDSWRALCELAWAAHDAGVADVDKPVSTT</sequence>
<dbReference type="PANTHER" id="PTHR19288">
    <property type="entry name" value="4-NITROPHENYLPHOSPHATASE-RELATED"/>
    <property type="match status" value="1"/>
</dbReference>
<dbReference type="Pfam" id="PF13344">
    <property type="entry name" value="Hydrolase_6"/>
    <property type="match status" value="1"/>
</dbReference>
<accession>A0A895XGD6</accession>
<gene>
    <name evidence="1" type="ORF">JQS30_08820</name>
</gene>
<organism evidence="1 2">
    <name type="scientific">Natronoglycomyces albus</name>
    <dbReference type="NCBI Taxonomy" id="2811108"/>
    <lineage>
        <taxon>Bacteria</taxon>
        <taxon>Bacillati</taxon>
        <taxon>Actinomycetota</taxon>
        <taxon>Actinomycetes</taxon>
        <taxon>Glycomycetales</taxon>
        <taxon>Glycomycetaceae</taxon>
        <taxon>Natronoglycomyces</taxon>
    </lineage>
</organism>
<evidence type="ECO:0000313" key="1">
    <source>
        <dbReference type="EMBL" id="QSB03927.1"/>
    </source>
</evidence>
<dbReference type="KEGG" id="nav:JQS30_08820"/>
<reference evidence="1" key="1">
    <citation type="submission" date="2021-02" db="EMBL/GenBank/DDBJ databases">
        <title>Natronoglycomyces albus gen. nov., sp. nov, a haloalkaliphilic actinobacterium from a soda solonchak soil.</title>
        <authorList>
            <person name="Sorokin D.Y."/>
            <person name="Khijniak T.V."/>
            <person name="Zakharycheva A.P."/>
            <person name="Boueva O.V."/>
            <person name="Ariskina E.V."/>
            <person name="Hahnke R.L."/>
            <person name="Bunk B."/>
            <person name="Sproer C."/>
            <person name="Schumann P."/>
            <person name="Evtushenko L.I."/>
            <person name="Kublanov I.V."/>
        </authorList>
    </citation>
    <scope>NUCLEOTIDE SEQUENCE</scope>
    <source>
        <strain evidence="1">DSM 106290</strain>
    </source>
</reference>
<dbReference type="Gene3D" id="3.40.50.1000">
    <property type="entry name" value="HAD superfamily/HAD-like"/>
    <property type="match status" value="2"/>
</dbReference>
<dbReference type="InterPro" id="IPR006357">
    <property type="entry name" value="HAD-SF_hydro_IIA"/>
</dbReference>
<protein>
    <submittedName>
        <fullName evidence="1">HAD-IIA family hydrolase</fullName>
    </submittedName>
</protein>
<dbReference type="GO" id="GO:0005737">
    <property type="term" value="C:cytoplasm"/>
    <property type="evidence" value="ECO:0007669"/>
    <property type="project" value="TreeGrafter"/>
</dbReference>
<dbReference type="EMBL" id="CP070496">
    <property type="protein sequence ID" value="QSB03927.1"/>
    <property type="molecule type" value="Genomic_DNA"/>
</dbReference>
<dbReference type="GO" id="GO:0016791">
    <property type="term" value="F:phosphatase activity"/>
    <property type="evidence" value="ECO:0007669"/>
    <property type="project" value="TreeGrafter"/>
</dbReference>
<dbReference type="Pfam" id="PF13242">
    <property type="entry name" value="Hydrolase_like"/>
    <property type="match status" value="1"/>
</dbReference>
<dbReference type="SUPFAM" id="SSF56784">
    <property type="entry name" value="HAD-like"/>
    <property type="match status" value="1"/>
</dbReference>
<dbReference type="AlphaFoldDB" id="A0A895XGD6"/>
<dbReference type="InterPro" id="IPR036412">
    <property type="entry name" value="HAD-like_sf"/>
</dbReference>
<dbReference type="Proteomes" id="UP000662939">
    <property type="component" value="Chromosome"/>
</dbReference>
<dbReference type="PANTHER" id="PTHR19288:SF95">
    <property type="entry name" value="D-GLYCEROL 3-PHOSPHATE PHOSPHATASE"/>
    <property type="match status" value="1"/>
</dbReference>
<keyword evidence="2" id="KW-1185">Reference proteome</keyword>
<dbReference type="NCBIfam" id="TIGR01460">
    <property type="entry name" value="HAD-SF-IIA"/>
    <property type="match status" value="1"/>
</dbReference>
<keyword evidence="1" id="KW-0378">Hydrolase</keyword>
<dbReference type="InterPro" id="IPR023214">
    <property type="entry name" value="HAD_sf"/>
</dbReference>